<evidence type="ECO:0008006" key="4">
    <source>
        <dbReference type="Google" id="ProtNLM"/>
    </source>
</evidence>
<accession>A0A812TAR8</accession>
<proteinExistence type="predicted"/>
<feature type="signal peptide" evidence="1">
    <location>
        <begin position="1"/>
        <end position="21"/>
    </location>
</feature>
<evidence type="ECO:0000313" key="2">
    <source>
        <dbReference type="EMBL" id="CAE7524422.1"/>
    </source>
</evidence>
<dbReference type="Proteomes" id="UP000604046">
    <property type="component" value="Unassembled WGS sequence"/>
</dbReference>
<evidence type="ECO:0000313" key="3">
    <source>
        <dbReference type="Proteomes" id="UP000604046"/>
    </source>
</evidence>
<gene>
    <name evidence="2" type="ORF">SNAT2548_LOCUS29354</name>
</gene>
<dbReference type="AlphaFoldDB" id="A0A812TAR8"/>
<keyword evidence="3" id="KW-1185">Reference proteome</keyword>
<reference evidence="2" key="1">
    <citation type="submission" date="2021-02" db="EMBL/GenBank/DDBJ databases">
        <authorList>
            <person name="Dougan E. K."/>
            <person name="Rhodes N."/>
            <person name="Thang M."/>
            <person name="Chan C."/>
        </authorList>
    </citation>
    <scope>NUCLEOTIDE SEQUENCE</scope>
</reference>
<dbReference type="OrthoDB" id="417272at2759"/>
<dbReference type="EMBL" id="CAJNDS010002554">
    <property type="protein sequence ID" value="CAE7524422.1"/>
    <property type="molecule type" value="Genomic_DNA"/>
</dbReference>
<evidence type="ECO:0000256" key="1">
    <source>
        <dbReference type="SAM" id="SignalP"/>
    </source>
</evidence>
<dbReference type="Gene3D" id="3.40.1090.10">
    <property type="entry name" value="Cytosolic phospholipase A2 catalytic domain"/>
    <property type="match status" value="1"/>
</dbReference>
<organism evidence="2 3">
    <name type="scientific">Symbiodinium natans</name>
    <dbReference type="NCBI Taxonomy" id="878477"/>
    <lineage>
        <taxon>Eukaryota</taxon>
        <taxon>Sar</taxon>
        <taxon>Alveolata</taxon>
        <taxon>Dinophyceae</taxon>
        <taxon>Suessiales</taxon>
        <taxon>Symbiodiniaceae</taxon>
        <taxon>Symbiodinium</taxon>
    </lineage>
</organism>
<dbReference type="InterPro" id="IPR016035">
    <property type="entry name" value="Acyl_Trfase/lysoPLipase"/>
</dbReference>
<feature type="chain" id="PRO_5032776957" description="Phospholipase B-like" evidence="1">
    <location>
        <begin position="22"/>
        <end position="367"/>
    </location>
</feature>
<dbReference type="SUPFAM" id="SSF52151">
    <property type="entry name" value="FabD/lysophospholipase-like"/>
    <property type="match status" value="1"/>
</dbReference>
<comment type="caution">
    <text evidence="2">The sequence shown here is derived from an EMBL/GenBank/DDBJ whole genome shotgun (WGS) entry which is preliminary data.</text>
</comment>
<protein>
    <recommendedName>
        <fullName evidence="4">Phospholipase B-like</fullName>
    </recommendedName>
</protein>
<keyword evidence="1" id="KW-0732">Signal</keyword>
<sequence>MALTLLTAAVLGVAASSGCVGDDCSVKEDGSILLQHRRKEVDLPDKGMAFEGGGFKAHAAHTGVMSGLLGAFYKASAESGEEPNLKKMMRNVKAIASNSGGTWFISQLVYSPSFLTLIETIAANPAQANKQYKEGWIERFLGAVTGADAGIPSVGLLGWGHDVSHPRISVPAKPTNWTTTGPCLFVDNNRILGDVAKIADPFLLNLAEVILEIFFLARNASSWEAVVSTLLQSTSNGDMTAKDTLGSKVNEWAEGKWWMAATSMATPGGTGPGNCHWYKLDLCAKALVGSRGSVAIYNGNSTDTKWLYAASTKPTVPNLAAWTPARFSTVLGGGDSEPAPLKFCDAYCDNLKLEYTALGQSVASQEL</sequence>
<name>A0A812TAR8_9DINO</name>